<organism evidence="1 2">
    <name type="scientific">Veillonella criceti</name>
    <dbReference type="NCBI Taxonomy" id="103891"/>
    <lineage>
        <taxon>Bacteria</taxon>
        <taxon>Bacillati</taxon>
        <taxon>Bacillota</taxon>
        <taxon>Negativicutes</taxon>
        <taxon>Veillonellales</taxon>
        <taxon>Veillonellaceae</taxon>
        <taxon>Veillonella</taxon>
    </lineage>
</organism>
<dbReference type="AlphaFoldDB" id="A0A380NJF6"/>
<sequence>MDNTRKVIIAKRLRKLLNLQADLFEFNKKEAPFDEQYKELLSAINKLIIKEAKALGTEE</sequence>
<accession>A0A380NJF6</accession>
<dbReference type="RefSeq" id="WP_115310070.1">
    <property type="nucleotide sequence ID" value="NZ_UHIO01000001.1"/>
</dbReference>
<gene>
    <name evidence="1" type="ORF">NCTC12020_00860</name>
</gene>
<dbReference type="EMBL" id="UHIO01000001">
    <property type="protein sequence ID" value="SUP42449.1"/>
    <property type="molecule type" value="Genomic_DNA"/>
</dbReference>
<dbReference type="Proteomes" id="UP000255367">
    <property type="component" value="Unassembled WGS sequence"/>
</dbReference>
<name>A0A380NJF6_9FIRM</name>
<keyword evidence="2" id="KW-1185">Reference proteome</keyword>
<evidence type="ECO:0000313" key="1">
    <source>
        <dbReference type="EMBL" id="SUP42449.1"/>
    </source>
</evidence>
<protein>
    <submittedName>
        <fullName evidence="1">Uncharacterized protein</fullName>
    </submittedName>
</protein>
<reference evidence="1 2" key="1">
    <citation type="submission" date="2018-06" db="EMBL/GenBank/DDBJ databases">
        <authorList>
            <consortium name="Pathogen Informatics"/>
            <person name="Doyle S."/>
        </authorList>
    </citation>
    <scope>NUCLEOTIDE SEQUENCE [LARGE SCALE GENOMIC DNA]</scope>
    <source>
        <strain evidence="1 2">NCTC12020</strain>
    </source>
</reference>
<proteinExistence type="predicted"/>
<evidence type="ECO:0000313" key="2">
    <source>
        <dbReference type="Proteomes" id="UP000255367"/>
    </source>
</evidence>